<accession>A0ABN9YFT4</accession>
<sequence>MPTAEPTRICWSVTWRSTRPPRPVRHPLMAQRALTRRRPRIILGFVVEELGLGVGPGREEYSRFSFHWQQHLLLQPDAEGTNPRVMFVLSCWRCGAVSSDGTLNPTVSSLCLGQVGKGTSSGGHAKESSPSTEWGLKTSDKVVPAECSQR</sequence>
<dbReference type="EMBL" id="CAUYUJ010022515">
    <property type="protein sequence ID" value="CAK0911087.1"/>
    <property type="molecule type" value="Genomic_DNA"/>
</dbReference>
<name>A0ABN9YFT4_9DINO</name>
<comment type="caution">
    <text evidence="2">The sequence shown here is derived from an EMBL/GenBank/DDBJ whole genome shotgun (WGS) entry which is preliminary data.</text>
</comment>
<proteinExistence type="predicted"/>
<protein>
    <submittedName>
        <fullName evidence="2">Uncharacterized protein</fullName>
    </submittedName>
</protein>
<evidence type="ECO:0000256" key="1">
    <source>
        <dbReference type="SAM" id="MobiDB-lite"/>
    </source>
</evidence>
<evidence type="ECO:0000313" key="3">
    <source>
        <dbReference type="Proteomes" id="UP001189429"/>
    </source>
</evidence>
<evidence type="ECO:0000313" key="2">
    <source>
        <dbReference type="EMBL" id="CAK0911087.1"/>
    </source>
</evidence>
<keyword evidence="3" id="KW-1185">Reference proteome</keyword>
<dbReference type="Proteomes" id="UP001189429">
    <property type="component" value="Unassembled WGS sequence"/>
</dbReference>
<gene>
    <name evidence="2" type="ORF">PCOR1329_LOCUS85072</name>
</gene>
<organism evidence="2 3">
    <name type="scientific">Prorocentrum cordatum</name>
    <dbReference type="NCBI Taxonomy" id="2364126"/>
    <lineage>
        <taxon>Eukaryota</taxon>
        <taxon>Sar</taxon>
        <taxon>Alveolata</taxon>
        <taxon>Dinophyceae</taxon>
        <taxon>Prorocentrales</taxon>
        <taxon>Prorocentraceae</taxon>
        <taxon>Prorocentrum</taxon>
    </lineage>
</organism>
<feature type="region of interest" description="Disordered" evidence="1">
    <location>
        <begin position="118"/>
        <end position="150"/>
    </location>
</feature>
<reference evidence="2" key="1">
    <citation type="submission" date="2023-10" db="EMBL/GenBank/DDBJ databases">
        <authorList>
            <person name="Chen Y."/>
            <person name="Shah S."/>
            <person name="Dougan E. K."/>
            <person name="Thang M."/>
            <person name="Chan C."/>
        </authorList>
    </citation>
    <scope>NUCLEOTIDE SEQUENCE [LARGE SCALE GENOMIC DNA]</scope>
</reference>